<keyword evidence="5" id="KW-1185">Reference proteome</keyword>
<dbReference type="SUPFAM" id="SSF48726">
    <property type="entry name" value="Immunoglobulin"/>
    <property type="match status" value="3"/>
</dbReference>
<dbReference type="SMART" id="SM00409">
    <property type="entry name" value="IG"/>
    <property type="match status" value="2"/>
</dbReference>
<evidence type="ECO:0000259" key="3">
    <source>
        <dbReference type="PROSITE" id="PS50835"/>
    </source>
</evidence>
<evidence type="ECO:0000313" key="5">
    <source>
        <dbReference type="Proteomes" id="UP000694390"/>
    </source>
</evidence>
<dbReference type="InterPro" id="IPR007110">
    <property type="entry name" value="Ig-like_dom"/>
</dbReference>
<dbReference type="Proteomes" id="UP000694390">
    <property type="component" value="Chromosome 11"/>
</dbReference>
<dbReference type="PANTHER" id="PTHR47633">
    <property type="entry name" value="IMMUNOGLOBULIN"/>
    <property type="match status" value="1"/>
</dbReference>
<dbReference type="Gene3D" id="2.60.40.10">
    <property type="entry name" value="Immunoglobulins"/>
    <property type="match status" value="3"/>
</dbReference>
<feature type="domain" description="Ig-like" evidence="3">
    <location>
        <begin position="153"/>
        <end position="243"/>
    </location>
</feature>
<dbReference type="Pfam" id="PF18362">
    <property type="entry name" value="THB"/>
    <property type="match status" value="1"/>
</dbReference>
<organism evidence="4 5">
    <name type="scientific">Gopherus evgoodei</name>
    <name type="common">Goodes thornscrub tortoise</name>
    <dbReference type="NCBI Taxonomy" id="1825980"/>
    <lineage>
        <taxon>Eukaryota</taxon>
        <taxon>Metazoa</taxon>
        <taxon>Chordata</taxon>
        <taxon>Craniata</taxon>
        <taxon>Vertebrata</taxon>
        <taxon>Euteleostomi</taxon>
        <taxon>Archelosauria</taxon>
        <taxon>Testudinata</taxon>
        <taxon>Testudines</taxon>
        <taxon>Cryptodira</taxon>
        <taxon>Durocryptodira</taxon>
        <taxon>Testudinoidea</taxon>
        <taxon>Testudinidae</taxon>
        <taxon>Gopherus</taxon>
    </lineage>
</organism>
<reference evidence="4" key="2">
    <citation type="submission" date="2025-08" db="UniProtKB">
        <authorList>
            <consortium name="Ensembl"/>
        </authorList>
    </citation>
    <scope>IDENTIFICATION</scope>
</reference>
<evidence type="ECO:0000256" key="2">
    <source>
        <dbReference type="ARBA" id="ARBA00023319"/>
    </source>
</evidence>
<dbReference type="InterPro" id="IPR003599">
    <property type="entry name" value="Ig_sub"/>
</dbReference>
<dbReference type="InterPro" id="IPR013098">
    <property type="entry name" value="Ig_I-set"/>
</dbReference>
<reference evidence="4" key="1">
    <citation type="submission" date="2019-06" db="EMBL/GenBank/DDBJ databases">
        <title>G10K-VGP Goodes thornscrub tortoise genome, primary haplotype.</title>
        <authorList>
            <person name="Murphy B."/>
            <person name="Edwards T."/>
            <person name="Rhie A."/>
            <person name="Koren S."/>
            <person name="Phillippy A."/>
            <person name="Fedrigo O."/>
            <person name="Haase B."/>
            <person name="Mountcastle J."/>
            <person name="Lewin H."/>
            <person name="Damas J."/>
            <person name="Howe K."/>
            <person name="Formenti G."/>
            <person name="Myers G."/>
            <person name="Durbin R."/>
            <person name="Jarvis E.D."/>
        </authorList>
    </citation>
    <scope>NUCLEOTIDE SEQUENCE [LARGE SCALE GENOMIC DNA]</scope>
</reference>
<evidence type="ECO:0000256" key="1">
    <source>
        <dbReference type="ARBA" id="ARBA00022737"/>
    </source>
</evidence>
<sequence length="363" mass="40810">MLLPDISPASVNSHSVDICTVPPPPKKKLKLLLSIEPPVFSKKPHPVETLKGSDVHLECELRGTPPFQISWYKDKREIKSSKKYKIMSENYLASIHILSLGDADVGEYHCKAVNDVGSDTCISSIMLRGLFNDLHISYIPSIVSFSIFSSPAPPIFVKKLSDFTAVVGDTVELQATVEGSQPISVLWLKDKGEIVRESENLWISYSENVATLRIGKAEPASAGKYICQIKNDMSFLILYFSVESVATFIAKVGGDPIPNVKWTKGKWRQLNQGGRIIIQQREDEAKLEIKDATKTDSGITPTKKKEEEEEKPIDIMELLKNVDPKEYEKYARMYGITDFRGLLQEFDELVSFIQQRLTQTEVK</sequence>
<dbReference type="PROSITE" id="PS50835">
    <property type="entry name" value="IG_LIKE"/>
    <property type="match status" value="2"/>
</dbReference>
<dbReference type="InterPro" id="IPR013783">
    <property type="entry name" value="Ig-like_fold"/>
</dbReference>
<keyword evidence="2" id="KW-0393">Immunoglobulin domain</keyword>
<dbReference type="InterPro" id="IPR040849">
    <property type="entry name" value="MyBP-C_THB"/>
</dbReference>
<evidence type="ECO:0000313" key="4">
    <source>
        <dbReference type="Ensembl" id="ENSGEVP00005026506.1"/>
    </source>
</evidence>
<dbReference type="PANTHER" id="PTHR47633:SF4">
    <property type="entry name" value="MYOPALLADIN ISOFORM X1"/>
    <property type="match status" value="1"/>
</dbReference>
<name>A0A8C4YKU4_9SAUR</name>
<accession>A0A8C4YKU4</accession>
<proteinExistence type="predicted"/>
<dbReference type="InterPro" id="IPR003598">
    <property type="entry name" value="Ig_sub2"/>
</dbReference>
<reference evidence="4" key="3">
    <citation type="submission" date="2025-09" db="UniProtKB">
        <authorList>
            <consortium name="Ensembl"/>
        </authorList>
    </citation>
    <scope>IDENTIFICATION</scope>
</reference>
<dbReference type="Pfam" id="PF07679">
    <property type="entry name" value="I-set"/>
    <property type="match status" value="3"/>
</dbReference>
<dbReference type="SMART" id="SM00408">
    <property type="entry name" value="IGc2"/>
    <property type="match status" value="3"/>
</dbReference>
<dbReference type="Ensembl" id="ENSGEVT00005027886.1">
    <property type="protein sequence ID" value="ENSGEVP00005026506.1"/>
    <property type="gene ID" value="ENSGEVG00005018778.1"/>
</dbReference>
<keyword evidence="1" id="KW-0677">Repeat</keyword>
<dbReference type="AlphaFoldDB" id="A0A8C4YKU4"/>
<protein>
    <recommendedName>
        <fullName evidence="3">Ig-like domain-containing protein</fullName>
    </recommendedName>
</protein>
<dbReference type="InterPro" id="IPR036179">
    <property type="entry name" value="Ig-like_dom_sf"/>
</dbReference>
<dbReference type="FunFam" id="2.60.40.10:FF:000022">
    <property type="entry name" value="Cardiac titin"/>
    <property type="match status" value="2"/>
</dbReference>
<dbReference type="GeneTree" id="ENSGT01110000267173"/>
<feature type="domain" description="Ig-like" evidence="3">
    <location>
        <begin position="38"/>
        <end position="123"/>
    </location>
</feature>